<dbReference type="eggNOG" id="ENOG502SXHE">
    <property type="taxonomic scope" value="Eukaryota"/>
</dbReference>
<feature type="region of interest" description="Disordered" evidence="3">
    <location>
        <begin position="51"/>
        <end position="143"/>
    </location>
</feature>
<feature type="domain" description="WW" evidence="4">
    <location>
        <begin position="575"/>
        <end position="603"/>
    </location>
</feature>
<dbReference type="Proteomes" id="UP000198341">
    <property type="component" value="Chromosome 12"/>
</dbReference>
<dbReference type="CDD" id="cd00105">
    <property type="entry name" value="KH-I"/>
    <property type="match status" value="3"/>
</dbReference>
<proteinExistence type="predicted"/>
<dbReference type="SMART" id="SM00322">
    <property type="entry name" value="KH"/>
    <property type="match status" value="3"/>
</dbReference>
<evidence type="ECO:0000259" key="4">
    <source>
        <dbReference type="PROSITE" id="PS50020"/>
    </source>
</evidence>
<feature type="compositionally biased region" description="Acidic residues" evidence="3">
    <location>
        <begin position="111"/>
        <end position="128"/>
    </location>
</feature>
<dbReference type="SUPFAM" id="SSF54791">
    <property type="entry name" value="Eukaryotic type KH-domain (KH-domain type I)"/>
    <property type="match status" value="3"/>
</dbReference>
<dbReference type="InterPro" id="IPR036612">
    <property type="entry name" value="KH_dom_type_1_sf"/>
</dbReference>
<dbReference type="Pfam" id="PF00013">
    <property type="entry name" value="KH_1"/>
    <property type="match status" value="3"/>
</dbReference>
<evidence type="ECO:0000256" key="1">
    <source>
        <dbReference type="ARBA" id="ARBA00022737"/>
    </source>
</evidence>
<dbReference type="RefSeq" id="XP_007509723.1">
    <property type="nucleotide sequence ID" value="XM_007509661.1"/>
</dbReference>
<dbReference type="CDD" id="cd00201">
    <property type="entry name" value="WW"/>
    <property type="match status" value="1"/>
</dbReference>
<protein>
    <recommendedName>
        <fullName evidence="4">WW domain-containing protein</fullName>
    </recommendedName>
</protein>
<keyword evidence="2" id="KW-0694">RNA-binding</keyword>
<dbReference type="InterPro" id="IPR004088">
    <property type="entry name" value="KH_dom_type_1"/>
</dbReference>
<dbReference type="GO" id="GO:0003723">
    <property type="term" value="F:RNA binding"/>
    <property type="evidence" value="ECO:0007669"/>
    <property type="project" value="UniProtKB-UniRule"/>
</dbReference>
<feature type="compositionally biased region" description="Basic residues" evidence="3">
    <location>
        <begin position="95"/>
        <end position="107"/>
    </location>
</feature>
<dbReference type="InterPro" id="IPR004087">
    <property type="entry name" value="KH_dom"/>
</dbReference>
<gene>
    <name evidence="5" type="ordered locus">Bathy12g00330</name>
</gene>
<evidence type="ECO:0000256" key="2">
    <source>
        <dbReference type="PROSITE-ProRule" id="PRU00117"/>
    </source>
</evidence>
<dbReference type="PROSITE" id="PS50084">
    <property type="entry name" value="KH_TYPE_1"/>
    <property type="match status" value="3"/>
</dbReference>
<name>K8FB57_9CHLO</name>
<evidence type="ECO:0000256" key="3">
    <source>
        <dbReference type="SAM" id="MobiDB-lite"/>
    </source>
</evidence>
<accession>K8FB57</accession>
<sequence>MAGTSSSSKMTEAEIDKLTVAKLKAFLDEKEIAYEKKELKATLAAKLKDFMMKEEDEGKEEKTTKKRKASSEEEEEPSLPVSEKEEDGEEEDTKKKKKKVSIAKKKSKKEEEEEEEKKEFSDDDDSDNDKEKEDVKTLESLIADPLNPENCTMTVYIKGNEGRLIGKKGETLKYIEARFRASIKIDRESGTCAVKGPTSEMEECKKIIQEVCETGSIADRHPASSIQQGAVLKEHETLNGISAANVNAYSIEEESLPEELRGIPNDQEVAIEIPCPGKEGRVIGKGGATIRDIERVSGANLKVVKGSGICNVQGKRIDVIRARQVVLETMALETDTFGMQRMQNQQQQQQMMTPSQYAAMQMGGGAGGGVYGGYYGGAANVYGQQQGGAKEGGSNINPIIPEGQTRIIIPTQGHEGRIIGKGGAHVKLLRDRTGCDVQMDRSKQPVTCVITGTAANVKECERLVNEAIEKANQTFGPNGQRMYAAQQQQQQYGMAYGQQAAAAPVNVYGGAPQTAQVYGAAAVPQVYGAAVPQQQQPQQQQQLMQQYQQYYQQQQVYAAPQQQEYDPSQPQAVAAAAASDWATYYSEGKPYYYNSKTGETKWA</sequence>
<dbReference type="GeneID" id="19012324"/>
<dbReference type="AlphaFoldDB" id="K8FB57"/>
<dbReference type="Gene3D" id="2.20.70.10">
    <property type="match status" value="1"/>
</dbReference>
<dbReference type="EMBL" id="FO082267">
    <property type="protein sequence ID" value="CCO18838.1"/>
    <property type="molecule type" value="Genomic_DNA"/>
</dbReference>
<dbReference type="PANTHER" id="PTHR10288">
    <property type="entry name" value="KH DOMAIN CONTAINING RNA BINDING PROTEIN"/>
    <property type="match status" value="1"/>
</dbReference>
<evidence type="ECO:0000313" key="6">
    <source>
        <dbReference type="Proteomes" id="UP000198341"/>
    </source>
</evidence>
<keyword evidence="6" id="KW-1185">Reference proteome</keyword>
<dbReference type="InterPro" id="IPR001202">
    <property type="entry name" value="WW_dom"/>
</dbReference>
<reference evidence="5 6" key="1">
    <citation type="submission" date="2011-10" db="EMBL/GenBank/DDBJ databases">
        <authorList>
            <person name="Genoscope - CEA"/>
        </authorList>
    </citation>
    <scope>NUCLEOTIDE SEQUENCE [LARGE SCALE GENOMIC DNA]</scope>
    <source>
        <strain evidence="5 6">RCC 1105</strain>
    </source>
</reference>
<dbReference type="KEGG" id="bpg:Bathy12g00330"/>
<dbReference type="Gene3D" id="3.30.1370.10">
    <property type="entry name" value="K Homology domain, type 1"/>
    <property type="match status" value="3"/>
</dbReference>
<evidence type="ECO:0000313" key="5">
    <source>
        <dbReference type="EMBL" id="CCO18838.1"/>
    </source>
</evidence>
<dbReference type="OrthoDB" id="752362at2759"/>
<dbReference type="PROSITE" id="PS50020">
    <property type="entry name" value="WW_DOMAIN_2"/>
    <property type="match status" value="1"/>
</dbReference>
<keyword evidence="1" id="KW-0677">Repeat</keyword>
<organism evidence="5 6">
    <name type="scientific">Bathycoccus prasinos</name>
    <dbReference type="NCBI Taxonomy" id="41875"/>
    <lineage>
        <taxon>Eukaryota</taxon>
        <taxon>Viridiplantae</taxon>
        <taxon>Chlorophyta</taxon>
        <taxon>Mamiellophyceae</taxon>
        <taxon>Mamiellales</taxon>
        <taxon>Bathycoccaceae</taxon>
        <taxon>Bathycoccus</taxon>
    </lineage>
</organism>